<dbReference type="Proteomes" id="UP000601710">
    <property type="component" value="Chromosome 9"/>
</dbReference>
<dbReference type="EMBL" id="RHLD01000053">
    <property type="protein sequence ID" value="TPP42893.1"/>
    <property type="molecule type" value="Genomic_DNA"/>
</dbReference>
<gene>
    <name evidence="4" type="ORF">CGC20_8290</name>
    <name evidence="3" type="ORF">LDHU3_09.0540</name>
</gene>
<evidence type="ECO:0000256" key="2">
    <source>
        <dbReference type="SAM" id="MobiDB-lite"/>
    </source>
</evidence>
<protein>
    <submittedName>
        <fullName evidence="3">Hypothetical_protein_conserved</fullName>
    </submittedName>
</protein>
<dbReference type="VEuPathDB" id="TriTrypDB:LDHU3_09.0540"/>
<dbReference type="VEuPathDB" id="TriTrypDB:LdCL_090009400"/>
<dbReference type="AlphaFoldDB" id="A0A504X3P1"/>
<evidence type="ECO:0000313" key="3">
    <source>
        <dbReference type="EMBL" id="CAC5427830.1"/>
    </source>
</evidence>
<proteinExistence type="predicted"/>
<dbReference type="Proteomes" id="UP000318821">
    <property type="component" value="Unassembled WGS sequence"/>
</dbReference>
<organism evidence="4 5">
    <name type="scientific">Leishmania donovani</name>
    <dbReference type="NCBI Taxonomy" id="5661"/>
    <lineage>
        <taxon>Eukaryota</taxon>
        <taxon>Discoba</taxon>
        <taxon>Euglenozoa</taxon>
        <taxon>Kinetoplastea</taxon>
        <taxon>Metakinetoplastina</taxon>
        <taxon>Trypanosomatida</taxon>
        <taxon>Trypanosomatidae</taxon>
        <taxon>Leishmaniinae</taxon>
        <taxon>Leishmania</taxon>
    </lineage>
</organism>
<evidence type="ECO:0000256" key="1">
    <source>
        <dbReference type="SAM" id="Coils"/>
    </source>
</evidence>
<accession>A0A504X3P1</accession>
<reference evidence="4" key="1">
    <citation type="submission" date="2019-02" db="EMBL/GenBank/DDBJ databases">
        <title>FDA dAtabase for Regulatory Grade micrObial Sequences (FDA-ARGOS): Supporting development and validation of Infectious Disease Dx tests.</title>
        <authorList>
            <person name="Duncan R."/>
            <person name="Fisher C."/>
            <person name="Tallon L.J."/>
            <person name="Sadzewicz L."/>
            <person name="Sengamalay N."/>
            <person name="Ott S."/>
            <person name="Godinez A."/>
            <person name="Nagaraj S."/>
            <person name="Nadendla S."/>
            <person name="Sichtig H."/>
        </authorList>
    </citation>
    <scope>NUCLEOTIDE SEQUENCE</scope>
    <source>
        <strain evidence="4">FDAARGOS_360</strain>
    </source>
</reference>
<dbReference type="EMBL" id="LR812629">
    <property type="protein sequence ID" value="CAC5427830.1"/>
    <property type="molecule type" value="Genomic_DNA"/>
</dbReference>
<name>A0A504X3P1_LEIDO</name>
<keyword evidence="1" id="KW-0175">Coiled coil</keyword>
<feature type="coiled-coil region" evidence="1">
    <location>
        <begin position="341"/>
        <end position="415"/>
    </location>
</feature>
<evidence type="ECO:0000313" key="5">
    <source>
        <dbReference type="Proteomes" id="UP000318821"/>
    </source>
</evidence>
<reference evidence="5" key="2">
    <citation type="submission" date="2019-02" db="EMBL/GenBank/DDBJ databases">
        <title>FDA dAtabase for Regulatory Grade micrObial Sequences (FDA-ARGOS): Supporting development and validation of Infectious Disease Dx tests.</title>
        <authorList>
            <person name="Duncan R."/>
            <person name="Fisher C."/>
            <person name="Tallon L."/>
            <person name="Sadzewicz L."/>
            <person name="Sengamalay N."/>
            <person name="Ott S."/>
            <person name="Godinez A."/>
            <person name="Nagaraj S."/>
            <person name="Vavikolanu K."/>
            <person name="Vyas G."/>
            <person name="Nadendla S."/>
            <person name="Aluvathingal J."/>
            <person name="Sichtig H."/>
        </authorList>
    </citation>
    <scope>NUCLEOTIDE SEQUENCE [LARGE SCALE GENOMIC DNA]</scope>
    <source>
        <strain evidence="5">FDAARGOS_360</strain>
    </source>
</reference>
<feature type="region of interest" description="Disordered" evidence="2">
    <location>
        <begin position="277"/>
        <end position="313"/>
    </location>
</feature>
<sequence>MPAAYALAKECQLLRGDIEGVLSLAAQLLLHTTAAASSSANGPPTAPASSSAPATSFLGPVVGSILTDAHVRSLLLNTLVRVLVPARRQKALLDDNKYVQAANMVALQQQSTNDARPANSVNRAADVSQRYRVGRVVGVVPKPGPMAAEASHGKSASATCADLAAAAADEGQRWLLAVYVGECVEPFAVSAIAEDIFTEAEHRVFVQSALSTNREDGSRRASVLPSQQPALLSAETAATVQQSIKDIRVALQLMQAADKTVSVAGMEAATATLIQRASGLKRPHAASDDDGDINSHKRRTGAASIGEDSDGLGTYFGNGASSQAIRMARLSEDLAARGAQLQQLRQLLQQKDQEVKAALQQQQQQEARHRSEIDVWRAKVEEQSRTRERVAKESRESLEQRDRLLEEANTKLRRLAGMATKYKQVVDAVAALLKRNGGGEASDGTVMTPEDILIALQGKKCL</sequence>
<dbReference type="VEuPathDB" id="TriTrypDB:LdBPK_090370.1"/>
<evidence type="ECO:0000313" key="4">
    <source>
        <dbReference type="EMBL" id="TPP42893.1"/>
    </source>
</evidence>
<reference evidence="3" key="3">
    <citation type="submission" date="2020-06" db="EMBL/GenBank/DDBJ databases">
        <authorList>
            <person name="Camacho E."/>
            <person name="Gonzalez-de la Fuente S."/>
            <person name="Rastrojo A."/>
            <person name="Peiro-Pastor R."/>
            <person name="Solana JC."/>
            <person name="Tabera L."/>
            <person name="Gamarro F."/>
            <person name="Carrasco-Ramiro F."/>
            <person name="Requena JM."/>
            <person name="Aguado B."/>
        </authorList>
    </citation>
    <scope>NUCLEOTIDE SEQUENCE</scope>
</reference>